<accession>A0AAE9ZBR2</accession>
<dbReference type="EMBL" id="CP118166">
    <property type="protein sequence ID" value="WDI30380.1"/>
    <property type="molecule type" value="Genomic_DNA"/>
</dbReference>
<dbReference type="Proteomes" id="UP001214043">
    <property type="component" value="Chromosome"/>
</dbReference>
<gene>
    <name evidence="2" type="ORF">PUV54_10455</name>
</gene>
<proteinExistence type="predicted"/>
<evidence type="ECO:0000313" key="2">
    <source>
        <dbReference type="EMBL" id="WDI30380.1"/>
    </source>
</evidence>
<dbReference type="AlphaFoldDB" id="A0AAE9ZBR2"/>
<evidence type="ECO:0000313" key="3">
    <source>
        <dbReference type="Proteomes" id="UP001214043"/>
    </source>
</evidence>
<organism evidence="2 3">
    <name type="scientific">Hyphococcus flavus</name>
    <dbReference type="NCBI Taxonomy" id="1866326"/>
    <lineage>
        <taxon>Bacteria</taxon>
        <taxon>Pseudomonadati</taxon>
        <taxon>Pseudomonadota</taxon>
        <taxon>Alphaproteobacteria</taxon>
        <taxon>Parvularculales</taxon>
        <taxon>Parvularculaceae</taxon>
        <taxon>Hyphococcus</taxon>
    </lineage>
</organism>
<keyword evidence="1" id="KW-0812">Transmembrane</keyword>
<reference evidence="2" key="1">
    <citation type="submission" date="2023-02" db="EMBL/GenBank/DDBJ databases">
        <title>Genome sequence of Hyphococcus flavus.</title>
        <authorList>
            <person name="Rong J.-C."/>
            <person name="Zhao Q."/>
            <person name="Yi M."/>
            <person name="Wu J.-Y."/>
        </authorList>
    </citation>
    <scope>NUCLEOTIDE SEQUENCE</scope>
    <source>
        <strain evidence="2">MCCC 1K03223</strain>
    </source>
</reference>
<dbReference type="RefSeq" id="WP_274492181.1">
    <property type="nucleotide sequence ID" value="NZ_CP118166.1"/>
</dbReference>
<protein>
    <submittedName>
        <fullName evidence="2">Uncharacterized protein</fullName>
    </submittedName>
</protein>
<feature type="transmembrane region" description="Helical" evidence="1">
    <location>
        <begin position="61"/>
        <end position="83"/>
    </location>
</feature>
<keyword evidence="1" id="KW-1133">Transmembrane helix</keyword>
<evidence type="ECO:0000256" key="1">
    <source>
        <dbReference type="SAM" id="Phobius"/>
    </source>
</evidence>
<sequence>MRNLFRSNTAAMFALGAGVSISVILFPWLTFMTAAVCWTAMRTPQPIGIGATFNISPAKDLSNAAYEGLCAAVALVFGVTLLFEAVTALA</sequence>
<name>A0AAE9ZBR2_9PROT</name>
<keyword evidence="1" id="KW-0472">Membrane</keyword>
<keyword evidence="3" id="KW-1185">Reference proteome</keyword>
<dbReference type="KEGG" id="hfl:PUV54_10455"/>
<feature type="transmembrane region" description="Helical" evidence="1">
    <location>
        <begin position="12"/>
        <end position="41"/>
    </location>
</feature>